<name>A0A810Q7N4_9FIRM</name>
<accession>A0A810Q7N4</accession>
<dbReference type="CDD" id="cd07377">
    <property type="entry name" value="WHTH_GntR"/>
    <property type="match status" value="1"/>
</dbReference>
<dbReference type="Pfam" id="PF00392">
    <property type="entry name" value="GntR"/>
    <property type="match status" value="1"/>
</dbReference>
<dbReference type="Proteomes" id="UP000679848">
    <property type="component" value="Chromosome"/>
</dbReference>
<feature type="domain" description="HTH gntR-type" evidence="4">
    <location>
        <begin position="5"/>
        <end position="73"/>
    </location>
</feature>
<gene>
    <name evidence="5" type="primary">uxuR</name>
    <name evidence="5" type="ORF">MM59RIKEN_16070</name>
</gene>
<evidence type="ECO:0000259" key="4">
    <source>
        <dbReference type="PROSITE" id="PS50949"/>
    </source>
</evidence>
<dbReference type="PROSITE" id="PS50949">
    <property type="entry name" value="HTH_GNTR"/>
    <property type="match status" value="1"/>
</dbReference>
<proteinExistence type="predicted"/>
<dbReference type="InterPro" id="IPR036390">
    <property type="entry name" value="WH_DNA-bd_sf"/>
</dbReference>
<keyword evidence="3" id="KW-0804">Transcription</keyword>
<dbReference type="EMBL" id="AP023420">
    <property type="protein sequence ID" value="BCK84288.1"/>
    <property type="molecule type" value="Genomic_DNA"/>
</dbReference>
<dbReference type="PANTHER" id="PTHR43537">
    <property type="entry name" value="TRANSCRIPTIONAL REGULATOR, GNTR FAMILY"/>
    <property type="match status" value="1"/>
</dbReference>
<evidence type="ECO:0000256" key="1">
    <source>
        <dbReference type="ARBA" id="ARBA00023015"/>
    </source>
</evidence>
<evidence type="ECO:0000256" key="2">
    <source>
        <dbReference type="ARBA" id="ARBA00023125"/>
    </source>
</evidence>
<dbReference type="InterPro" id="IPR011711">
    <property type="entry name" value="GntR_C"/>
</dbReference>
<protein>
    <submittedName>
        <fullName evidence="5">GntR family transcriptional regulator</fullName>
    </submittedName>
</protein>
<dbReference type="InterPro" id="IPR000524">
    <property type="entry name" value="Tscrpt_reg_HTH_GntR"/>
</dbReference>
<dbReference type="AlphaFoldDB" id="A0A810Q7N4"/>
<keyword evidence="6" id="KW-1185">Reference proteome</keyword>
<keyword evidence="2" id="KW-0238">DNA-binding</keyword>
<dbReference type="InterPro" id="IPR008920">
    <property type="entry name" value="TF_FadR/GntR_C"/>
</dbReference>
<dbReference type="SUPFAM" id="SSF46785">
    <property type="entry name" value="Winged helix' DNA-binding domain"/>
    <property type="match status" value="1"/>
</dbReference>
<dbReference type="PANTHER" id="PTHR43537:SF5">
    <property type="entry name" value="UXU OPERON TRANSCRIPTIONAL REGULATOR"/>
    <property type="match status" value="1"/>
</dbReference>
<sequence>MVSRPLISEEVANKIKAKIIRGEIQVGERLPAEQELAAEYNVSIRSIREAVRYLVSYHIVEIRRGIGTFVCSNPGISDDPLGFDFMNLDVLYPDLIEIRLMLEPEIFVLAAHRGKKRDFNKAADILKDIQKMNLQMAQSNSAESDEQLYKKFWEYDISFHCCFYQASQNEIANRILPLILNTIRNLYQSPSFKSFRKSPDFYSRHQAILNAVLAKDDDLIRQLCRLHIRSGSQEGKLLLKDQDGFCKEK</sequence>
<dbReference type="SUPFAM" id="SSF48008">
    <property type="entry name" value="GntR ligand-binding domain-like"/>
    <property type="match status" value="1"/>
</dbReference>
<dbReference type="RefSeq" id="WP_187030249.1">
    <property type="nucleotide sequence ID" value="NZ_AP023420.1"/>
</dbReference>
<dbReference type="Pfam" id="PF07729">
    <property type="entry name" value="FCD"/>
    <property type="match status" value="1"/>
</dbReference>
<organism evidence="5 6">
    <name type="scientific">Pusillibacter faecalis</name>
    <dbReference type="NCBI Taxonomy" id="2714358"/>
    <lineage>
        <taxon>Bacteria</taxon>
        <taxon>Bacillati</taxon>
        <taxon>Bacillota</taxon>
        <taxon>Clostridia</taxon>
        <taxon>Eubacteriales</taxon>
        <taxon>Oscillospiraceae</taxon>
        <taxon>Pusillibacter</taxon>
    </lineage>
</organism>
<dbReference type="SMART" id="SM00345">
    <property type="entry name" value="HTH_GNTR"/>
    <property type="match status" value="1"/>
</dbReference>
<dbReference type="InterPro" id="IPR036388">
    <property type="entry name" value="WH-like_DNA-bd_sf"/>
</dbReference>
<keyword evidence="1" id="KW-0805">Transcription regulation</keyword>
<evidence type="ECO:0000313" key="6">
    <source>
        <dbReference type="Proteomes" id="UP000679848"/>
    </source>
</evidence>
<dbReference type="SMART" id="SM00895">
    <property type="entry name" value="FCD"/>
    <property type="match status" value="1"/>
</dbReference>
<dbReference type="Gene3D" id="1.20.120.530">
    <property type="entry name" value="GntR ligand-binding domain-like"/>
    <property type="match status" value="1"/>
</dbReference>
<dbReference type="Gene3D" id="1.10.10.10">
    <property type="entry name" value="Winged helix-like DNA-binding domain superfamily/Winged helix DNA-binding domain"/>
    <property type="match status" value="1"/>
</dbReference>
<evidence type="ECO:0000256" key="3">
    <source>
        <dbReference type="ARBA" id="ARBA00023163"/>
    </source>
</evidence>
<evidence type="ECO:0000313" key="5">
    <source>
        <dbReference type="EMBL" id="BCK84288.1"/>
    </source>
</evidence>
<dbReference type="GO" id="GO:0003700">
    <property type="term" value="F:DNA-binding transcription factor activity"/>
    <property type="evidence" value="ECO:0007669"/>
    <property type="project" value="InterPro"/>
</dbReference>
<reference evidence="5" key="1">
    <citation type="submission" date="2020-09" db="EMBL/GenBank/DDBJ databases">
        <title>New species isolated from human feces.</title>
        <authorList>
            <person name="Kitahara M."/>
            <person name="Shigeno Y."/>
            <person name="Shime M."/>
            <person name="Matsumoto Y."/>
            <person name="Nakamura S."/>
            <person name="Motooka D."/>
            <person name="Fukuoka S."/>
            <person name="Nishikawa H."/>
            <person name="Benno Y."/>
        </authorList>
    </citation>
    <scope>NUCLEOTIDE SEQUENCE</scope>
    <source>
        <strain evidence="5">MM59</strain>
    </source>
</reference>
<dbReference type="GO" id="GO:0003677">
    <property type="term" value="F:DNA binding"/>
    <property type="evidence" value="ECO:0007669"/>
    <property type="project" value="UniProtKB-KW"/>
</dbReference>
<dbReference type="KEGG" id="pfaa:MM59RIKEN_16070"/>